<dbReference type="GeneTree" id="ENSGT00390000000924"/>
<proteinExistence type="predicted"/>
<dbReference type="GO" id="GO:0061651">
    <property type="term" value="F:Atg12 conjugating enzyme activity"/>
    <property type="evidence" value="ECO:0007669"/>
    <property type="project" value="TreeGrafter"/>
</dbReference>
<dbReference type="GO" id="GO:0005829">
    <property type="term" value="C:cytosol"/>
    <property type="evidence" value="ECO:0007669"/>
    <property type="project" value="TreeGrafter"/>
</dbReference>
<dbReference type="Ensembl" id="ENSACCT00020021495.1">
    <property type="protein sequence ID" value="ENSACCP00020020594.1"/>
    <property type="gene ID" value="ENSACCG00020014163.1"/>
</dbReference>
<accession>A0A663F7Y8</accession>
<evidence type="ECO:0000313" key="2">
    <source>
        <dbReference type="Proteomes" id="UP000472275"/>
    </source>
</evidence>
<protein>
    <submittedName>
        <fullName evidence="1">Autophagy related 10</fullName>
    </submittedName>
</protein>
<name>A0A663F7Y8_AQUCH</name>
<dbReference type="GO" id="GO:0000422">
    <property type="term" value="P:autophagy of mitochondrion"/>
    <property type="evidence" value="ECO:0007669"/>
    <property type="project" value="TreeGrafter"/>
</dbReference>
<dbReference type="PANTHER" id="PTHR14957">
    <property type="entry name" value="UBIQUITIN-LIKE-CONJUGATING ENZYME ATG10"/>
    <property type="match status" value="1"/>
</dbReference>
<dbReference type="GO" id="GO:0032446">
    <property type="term" value="P:protein modification by small protein conjugation"/>
    <property type="evidence" value="ECO:0007669"/>
    <property type="project" value="TreeGrafter"/>
</dbReference>
<gene>
    <name evidence="1" type="primary">ATG10</name>
</gene>
<dbReference type="Proteomes" id="UP000472275">
    <property type="component" value="Chromosome Z"/>
</dbReference>
<reference evidence="1" key="1">
    <citation type="submission" date="2025-08" db="UniProtKB">
        <authorList>
            <consortium name="Ensembl"/>
        </authorList>
    </citation>
    <scope>IDENTIFICATION</scope>
</reference>
<dbReference type="PANTHER" id="PTHR14957:SF1">
    <property type="entry name" value="UBIQUITIN-LIKE-CONJUGATING ENZYME ATG10"/>
    <property type="match status" value="1"/>
</dbReference>
<sequence length="114" mass="13585">MDELGSARHSFWGGFRKKGRRAAQMSCNIVGEEDLFLEEKRFKQYCEEFIKHSQQIGDGWEWRTSKDLGDGYLTKTQFQVRNRDLPPDLKEKNNDNIEQTLFTHVELFWVLQKK</sequence>
<dbReference type="AlphaFoldDB" id="A0A663F7Y8"/>
<keyword evidence="2" id="KW-1185">Reference proteome</keyword>
<evidence type="ECO:0000313" key="1">
    <source>
        <dbReference type="Ensembl" id="ENSACCP00020020594.1"/>
    </source>
</evidence>
<organism evidence="1 2">
    <name type="scientific">Aquila chrysaetos chrysaetos</name>
    <dbReference type="NCBI Taxonomy" id="223781"/>
    <lineage>
        <taxon>Eukaryota</taxon>
        <taxon>Metazoa</taxon>
        <taxon>Chordata</taxon>
        <taxon>Craniata</taxon>
        <taxon>Vertebrata</taxon>
        <taxon>Euteleostomi</taxon>
        <taxon>Archelosauria</taxon>
        <taxon>Archosauria</taxon>
        <taxon>Dinosauria</taxon>
        <taxon>Saurischia</taxon>
        <taxon>Theropoda</taxon>
        <taxon>Coelurosauria</taxon>
        <taxon>Aves</taxon>
        <taxon>Neognathae</taxon>
        <taxon>Neoaves</taxon>
        <taxon>Telluraves</taxon>
        <taxon>Accipitrimorphae</taxon>
        <taxon>Accipitriformes</taxon>
        <taxon>Accipitridae</taxon>
        <taxon>Accipitrinae</taxon>
        <taxon>Aquila</taxon>
    </lineage>
</organism>
<reference evidence="1" key="2">
    <citation type="submission" date="2025-09" db="UniProtKB">
        <authorList>
            <consortium name="Ensembl"/>
        </authorList>
    </citation>
    <scope>IDENTIFICATION</scope>
</reference>
<dbReference type="GO" id="GO:0000045">
    <property type="term" value="P:autophagosome assembly"/>
    <property type="evidence" value="ECO:0007669"/>
    <property type="project" value="TreeGrafter"/>
</dbReference>